<accession>A0ABS7D549</accession>
<evidence type="ECO:0000313" key="3">
    <source>
        <dbReference type="EMBL" id="MBW7474984.1"/>
    </source>
</evidence>
<evidence type="ECO:0000313" key="4">
    <source>
        <dbReference type="Proteomes" id="UP000812277"/>
    </source>
</evidence>
<dbReference type="EMBL" id="JAHZIJ010000005">
    <property type="protein sequence ID" value="MBW7474984.1"/>
    <property type="molecule type" value="Genomic_DNA"/>
</dbReference>
<protein>
    <submittedName>
        <fullName evidence="3">DUF115 domain-containing protein</fullName>
    </submittedName>
</protein>
<feature type="domain" description="Glycosyltransferase Maf N-terminal" evidence="2">
    <location>
        <begin position="54"/>
        <end position="125"/>
    </location>
</feature>
<reference evidence="3 4" key="1">
    <citation type="submission" date="2021-07" db="EMBL/GenBank/DDBJ databases">
        <title>Paenibacillus radiodurans sp. nov., isolated from the southeastern edge of Tengger Desert.</title>
        <authorList>
            <person name="Zhang G."/>
        </authorList>
    </citation>
    <scope>NUCLEOTIDE SEQUENCE [LARGE SCALE GENOMIC DNA]</scope>
    <source>
        <strain evidence="3 4">DT7-4</strain>
    </source>
</reference>
<evidence type="ECO:0000259" key="1">
    <source>
        <dbReference type="Pfam" id="PF01973"/>
    </source>
</evidence>
<evidence type="ECO:0000259" key="2">
    <source>
        <dbReference type="Pfam" id="PF20157"/>
    </source>
</evidence>
<dbReference type="Pfam" id="PF01973">
    <property type="entry name" value="MptE-like"/>
    <property type="match status" value="1"/>
</dbReference>
<sequence>MRKYAADNLLLLRQDYKNVYDHFRGLQRDAAKVEVELAKNGMANVTRVLDDRSVRLYSQYDPVIECSKWLEQVSTEIEEKEHVLVFGLGLGYHLEALLSRFPEKKFYIYEPDNEIFISYIEVRDMRPALKNKSIAALAIGSETNVMYGITKAIATNTNKGFAFITIPVYQRLHKELLAKLRKEAEAVLLDYRSNLATVHGFREEWPRNIIKNFVHILRTPDISLMKDSCKSIPAIIVGSGPSLKDDIPMLKEIQHKCMIISAGTSVQALAHHGITPDLVVSIDGGHSNYVAFEHIDLTSIPLLYSSFVHYKIPEKKREESLYVGIGLDTITPYLMNNADEAPVFYSTASVTGTSIQAANYLGCHPIVFTGQDMSFPNDSFYTEGVKHIDIEKQERTVSGANESVPNVSGGTNRTTKKMITTLNDLEALLKAFNNQTYINASRYGAVIEGTTFKLLEDWAREYPLDTKLERHWFKAKIAELKWNKSGRVAAGLKQLKQLESEFCHMDEELSLLIHHLEQLQEQDSLSKDKRTYHVQQVEQRWTEMSSTVFFEKVYSVPIRAQIMVFQRHVPEIINENDLVEKSKLLVEHLGRLVRQMKEVTPKLLNWTRETIETAEVFLVEDQRTTIPS</sequence>
<dbReference type="PANTHER" id="PTHR41786">
    <property type="entry name" value="MOTILITY ACCESSORY FACTOR MAF"/>
    <property type="match status" value="1"/>
</dbReference>
<proteinExistence type="predicted"/>
<dbReference type="InterPro" id="IPR002826">
    <property type="entry name" value="MptE-like"/>
</dbReference>
<dbReference type="PANTHER" id="PTHR41786:SF1">
    <property type="entry name" value="6-HYDROXYMETHYLPTERIN DIPHOSPHOKINASE MPTE-LIKE DOMAIN-CONTAINING PROTEIN"/>
    <property type="match status" value="1"/>
</dbReference>
<dbReference type="RefSeq" id="WP_219872232.1">
    <property type="nucleotide sequence ID" value="NZ_JAHZIJ010000005.1"/>
</dbReference>
<comment type="caution">
    <text evidence="3">The sequence shown here is derived from an EMBL/GenBank/DDBJ whole genome shotgun (WGS) entry which is preliminary data.</text>
</comment>
<feature type="domain" description="6-hydroxymethylpterin diphosphokinase MptE-like" evidence="1">
    <location>
        <begin position="208"/>
        <end position="377"/>
    </location>
</feature>
<keyword evidence="4" id="KW-1185">Reference proteome</keyword>
<dbReference type="Pfam" id="PF20157">
    <property type="entry name" value="Maf_flag10_N"/>
    <property type="match status" value="1"/>
</dbReference>
<gene>
    <name evidence="3" type="ORF">K0T92_09525</name>
</gene>
<dbReference type="InterPro" id="IPR045376">
    <property type="entry name" value="Maf_N"/>
</dbReference>
<dbReference type="Proteomes" id="UP000812277">
    <property type="component" value="Unassembled WGS sequence"/>
</dbReference>
<organism evidence="3 4">
    <name type="scientific">Paenibacillus oenotherae</name>
    <dbReference type="NCBI Taxonomy" id="1435645"/>
    <lineage>
        <taxon>Bacteria</taxon>
        <taxon>Bacillati</taxon>
        <taxon>Bacillota</taxon>
        <taxon>Bacilli</taxon>
        <taxon>Bacillales</taxon>
        <taxon>Paenibacillaceae</taxon>
        <taxon>Paenibacillus</taxon>
    </lineage>
</organism>
<name>A0ABS7D549_9BACL</name>